<dbReference type="OrthoDB" id="919410at2"/>
<dbReference type="EMBL" id="HE796683">
    <property type="protein sequence ID" value="CCG99833.1"/>
    <property type="molecule type" value="Genomic_DNA"/>
</dbReference>
<dbReference type="HOGENOM" id="CLU_419058_0_0_10"/>
<dbReference type="Proteomes" id="UP000011058">
    <property type="component" value="Chromosome"/>
</dbReference>
<sequence>MLDFNRDILPYLSGDGPRHAYYQASIAHRDRLRQAFRRAYPVYLDLNRPNETKESKLYRRVIYKNPFRPLRNRYIETLDYISKADDFVIQWPAVDGDATDTTETYCNANFSSDGSVNDWYWRRVRPLYVHDPNAVLLVLPLDQPESDTVRAKPRPVLIPCDKVYQHKKGRFCVVELPRKSDEPRRLAFVDADSYAIATYLGIKSTDAGRLSTWNVTGLRSVEAGSGFLAPLHNCPVMPAWKLGKLQDEEAEYDGSDYQERKKTGKTTRVVADDPDEEYYESPLSPALECIEAAQQNNNDADVETNLHVSSEKWEYATRECPSTRLPESDPRKCYNGTVTLRDADGAILNESPCTVCGGHGTVSSGSATGKIIVTAPTAQSLSDEGMRTNLPIPPGGYIPRSIEPLKALEERYARKKAEAYATLNMQFLEVTPTTASGTSKRFDREELYRELNTQASHLCALLQQTFDAITYQRYGPDAPRPVVIEPVRFSLENAEETRQELIDAVKNNFDANLRKPLEKKLISYQTGPDSDEYRRYELRERLDPYPNLDLEKKLFLAASIRVLYKPGSAQLQLAIEEVMLSAYFEAILNEQLRDSGPGFWLLDNKAQYTRMMESARKRVGPMSELPIDPATGKPINGKITLEPPVDFKNTNQVN</sequence>
<evidence type="ECO:0000313" key="1">
    <source>
        <dbReference type="EMBL" id="CCG99833.1"/>
    </source>
</evidence>
<evidence type="ECO:0000313" key="2">
    <source>
        <dbReference type="Proteomes" id="UP000011058"/>
    </source>
</evidence>
<dbReference type="KEGG" id="fae:FAES_1823"/>
<organism evidence="1 2">
    <name type="scientific">Fibrella aestuarina BUZ 2</name>
    <dbReference type="NCBI Taxonomy" id="1166018"/>
    <lineage>
        <taxon>Bacteria</taxon>
        <taxon>Pseudomonadati</taxon>
        <taxon>Bacteroidota</taxon>
        <taxon>Cytophagia</taxon>
        <taxon>Cytophagales</taxon>
        <taxon>Spirosomataceae</taxon>
        <taxon>Fibrella</taxon>
    </lineage>
</organism>
<protein>
    <submittedName>
        <fullName evidence="1">Uncharacterized protein</fullName>
    </submittedName>
</protein>
<accession>I0K6T0</accession>
<name>I0K6T0_9BACT</name>
<gene>
    <name evidence="1" type="ORF">FAES_1823</name>
</gene>
<reference evidence="1 2" key="1">
    <citation type="journal article" date="2012" name="J. Bacteriol.">
        <title>Genome Sequence of Fibrella aestuarina BUZ 2T, a Filamentous Marine Bacterium.</title>
        <authorList>
            <person name="Filippini M."/>
            <person name="Qi W."/>
            <person name="Blom J."/>
            <person name="Goesmann A."/>
            <person name="Smits T.H."/>
            <person name="Bagheri H.C."/>
        </authorList>
    </citation>
    <scope>NUCLEOTIDE SEQUENCE [LARGE SCALE GENOMIC DNA]</scope>
    <source>
        <strain evidence="2">BUZ 2T</strain>
    </source>
</reference>
<dbReference type="eggNOG" id="ENOG5033QM3">
    <property type="taxonomic scope" value="Bacteria"/>
</dbReference>
<proteinExistence type="predicted"/>
<keyword evidence="2" id="KW-1185">Reference proteome</keyword>
<dbReference type="STRING" id="1166018.FAES_1823"/>
<dbReference type="AlphaFoldDB" id="I0K6T0"/>
<dbReference type="RefSeq" id="WP_015330932.1">
    <property type="nucleotide sequence ID" value="NC_020054.1"/>
</dbReference>